<reference evidence="9" key="1">
    <citation type="submission" date="2023-10" db="EMBL/GenBank/DDBJ databases">
        <title>Genome assembly of Pristionchus species.</title>
        <authorList>
            <person name="Yoshida K."/>
            <person name="Sommer R.J."/>
        </authorList>
    </citation>
    <scope>NUCLEOTIDE SEQUENCE</scope>
    <source>
        <strain evidence="9">RS5133</strain>
    </source>
</reference>
<evidence type="ECO:0000256" key="6">
    <source>
        <dbReference type="ARBA" id="ARBA00023180"/>
    </source>
</evidence>
<feature type="transmembrane region" description="Helical" evidence="8">
    <location>
        <begin position="79"/>
        <end position="98"/>
    </location>
</feature>
<accession>A0AAV5VK84</accession>
<keyword evidence="4 8" id="KW-1133">Transmembrane helix</keyword>
<keyword evidence="10" id="KW-1185">Reference proteome</keyword>
<evidence type="ECO:0000256" key="2">
    <source>
        <dbReference type="ARBA" id="ARBA00009816"/>
    </source>
</evidence>
<evidence type="ECO:0000256" key="8">
    <source>
        <dbReference type="SAM" id="Phobius"/>
    </source>
</evidence>
<evidence type="ECO:0000313" key="9">
    <source>
        <dbReference type="EMBL" id="GMT19097.1"/>
    </source>
</evidence>
<sequence>MLDSSCRVNIRNCRRWGFSDSPMWSGWFGGYSAPSDYGNAEMPDWINITATSLCLLFILPFVAYLMVLPGVREKRIVTTLIFAFILLEGGSLAASLYYPSWTVGSQGIVSAFRAHKRERVYSNLGINVGLQHLNVSMTIVDVITRDYNDMSELVGTKHNEKFDISSVSSMHESLMDAYEHGLPYPMLAVLEYFSLNQDAFDWGRHYRQAGHYAHAAIWLSLSLWMISVLFLLFLPHCFYIATLCSGMASLLSVVIYLIMSPPRLSISFVGLDGQRIELEMCFGWCFYLILSIGVISIVVGLTLLILQQFSVYTLSTFMESYLDETVSLKKKTAEEIPHISFSSLEYMHQQKKPAPSEKNSASSSGFESRNSLRSSFDSIHELNTDTMEKGAVPVHLKVHGLSPGANC</sequence>
<evidence type="ECO:0000256" key="1">
    <source>
        <dbReference type="ARBA" id="ARBA00004141"/>
    </source>
</evidence>
<name>A0AAV5VK84_9BILA</name>
<evidence type="ECO:0000256" key="5">
    <source>
        <dbReference type="ARBA" id="ARBA00023136"/>
    </source>
</evidence>
<comment type="similarity">
    <text evidence="2">Belongs to the DUOXA family.</text>
</comment>
<feature type="transmembrane region" description="Helical" evidence="8">
    <location>
        <begin position="45"/>
        <end position="67"/>
    </location>
</feature>
<dbReference type="EMBL" id="BTSY01000003">
    <property type="protein sequence ID" value="GMT19097.1"/>
    <property type="molecule type" value="Genomic_DNA"/>
</dbReference>
<dbReference type="Proteomes" id="UP001432322">
    <property type="component" value="Unassembled WGS sequence"/>
</dbReference>
<protein>
    <recommendedName>
        <fullName evidence="11">DUOXA-like protein C06E1.3</fullName>
    </recommendedName>
</protein>
<evidence type="ECO:0008006" key="11">
    <source>
        <dbReference type="Google" id="ProtNLM"/>
    </source>
</evidence>
<dbReference type="AlphaFoldDB" id="A0AAV5VK84"/>
<dbReference type="PANTHER" id="PTHR31158">
    <property type="entry name" value="DUAL OXIDASE 2"/>
    <property type="match status" value="1"/>
</dbReference>
<evidence type="ECO:0000256" key="3">
    <source>
        <dbReference type="ARBA" id="ARBA00022692"/>
    </source>
</evidence>
<feature type="transmembrane region" description="Helical" evidence="8">
    <location>
        <begin position="212"/>
        <end position="232"/>
    </location>
</feature>
<dbReference type="InterPro" id="IPR018469">
    <property type="entry name" value="Dual_oxidase_maturation_fac"/>
</dbReference>
<keyword evidence="6" id="KW-0325">Glycoprotein</keyword>
<proteinExistence type="inferred from homology"/>
<feature type="region of interest" description="Disordered" evidence="7">
    <location>
        <begin position="352"/>
        <end position="372"/>
    </location>
</feature>
<dbReference type="GO" id="GO:0015031">
    <property type="term" value="P:protein transport"/>
    <property type="evidence" value="ECO:0007669"/>
    <property type="project" value="InterPro"/>
</dbReference>
<dbReference type="GO" id="GO:0005789">
    <property type="term" value="C:endoplasmic reticulum membrane"/>
    <property type="evidence" value="ECO:0007669"/>
    <property type="project" value="InterPro"/>
</dbReference>
<keyword evidence="3 8" id="KW-0812">Transmembrane</keyword>
<evidence type="ECO:0000313" key="10">
    <source>
        <dbReference type="Proteomes" id="UP001432322"/>
    </source>
</evidence>
<comment type="subcellular location">
    <subcellularLocation>
        <location evidence="1">Membrane</location>
        <topology evidence="1">Multi-pass membrane protein</topology>
    </subcellularLocation>
</comment>
<feature type="transmembrane region" description="Helical" evidence="8">
    <location>
        <begin position="280"/>
        <end position="306"/>
    </location>
</feature>
<organism evidence="9 10">
    <name type="scientific">Pristionchus fissidentatus</name>
    <dbReference type="NCBI Taxonomy" id="1538716"/>
    <lineage>
        <taxon>Eukaryota</taxon>
        <taxon>Metazoa</taxon>
        <taxon>Ecdysozoa</taxon>
        <taxon>Nematoda</taxon>
        <taxon>Chromadorea</taxon>
        <taxon>Rhabditida</taxon>
        <taxon>Rhabditina</taxon>
        <taxon>Diplogasteromorpha</taxon>
        <taxon>Diplogasteroidea</taxon>
        <taxon>Neodiplogasteridae</taxon>
        <taxon>Pristionchus</taxon>
    </lineage>
</organism>
<feature type="transmembrane region" description="Helical" evidence="8">
    <location>
        <begin position="238"/>
        <end position="259"/>
    </location>
</feature>
<comment type="caution">
    <text evidence="9">The sequence shown here is derived from an EMBL/GenBank/DDBJ whole genome shotgun (WGS) entry which is preliminary data.</text>
</comment>
<gene>
    <name evidence="9" type="ORF">PFISCL1PPCAC_10394</name>
</gene>
<evidence type="ECO:0000256" key="4">
    <source>
        <dbReference type="ARBA" id="ARBA00022989"/>
    </source>
</evidence>
<dbReference type="PANTHER" id="PTHR31158:SF1">
    <property type="entry name" value="DOXA1 FACTOR-RELATED"/>
    <property type="match status" value="1"/>
</dbReference>
<keyword evidence="5 8" id="KW-0472">Membrane</keyword>
<evidence type="ECO:0000256" key="7">
    <source>
        <dbReference type="SAM" id="MobiDB-lite"/>
    </source>
</evidence>
<feature type="compositionally biased region" description="Polar residues" evidence="7">
    <location>
        <begin position="357"/>
        <end position="372"/>
    </location>
</feature>
<dbReference type="Pfam" id="PF10204">
    <property type="entry name" value="DuoxA"/>
    <property type="match status" value="1"/>
</dbReference>